<sequence length="156" mass="17201">MSDDQRLFVPGADTFEVPLGFEGDGFRLEPLGEAHNARDLAAWSGSIAHVRATPGFQGRGWPPVEGMTADANLADLARHAQDFAARKGFTYSVLEGDEVIGCLYIYPGKEAPGRVGVSSWVRADRAPLDKVLYEAVTRWLREVWPFDAEFVDYAAR</sequence>
<dbReference type="RefSeq" id="WP_369778495.1">
    <property type="nucleotide sequence ID" value="NZ_CP165727.1"/>
</dbReference>
<gene>
    <name evidence="1" type="ORF">AB5J51_22605</name>
</gene>
<proteinExistence type="predicted"/>
<protein>
    <submittedName>
        <fullName evidence="1">N-acetyltransferase</fullName>
    </submittedName>
</protein>
<evidence type="ECO:0000313" key="1">
    <source>
        <dbReference type="EMBL" id="XDV65531.1"/>
    </source>
</evidence>
<organism evidence="1">
    <name type="scientific">Streptomyces sp. R33</name>
    <dbReference type="NCBI Taxonomy" id="3238629"/>
    <lineage>
        <taxon>Bacteria</taxon>
        <taxon>Bacillati</taxon>
        <taxon>Actinomycetota</taxon>
        <taxon>Actinomycetes</taxon>
        <taxon>Kitasatosporales</taxon>
        <taxon>Streptomycetaceae</taxon>
        <taxon>Streptomyces</taxon>
    </lineage>
</organism>
<accession>A0AB39Y7S5</accession>
<dbReference type="EMBL" id="CP165727">
    <property type="protein sequence ID" value="XDV65531.1"/>
    <property type="molecule type" value="Genomic_DNA"/>
</dbReference>
<name>A0AB39Y7S5_9ACTN</name>
<reference evidence="1" key="1">
    <citation type="submission" date="2024-08" db="EMBL/GenBank/DDBJ databases">
        <authorList>
            <person name="Yu S.T."/>
        </authorList>
    </citation>
    <scope>NUCLEOTIDE SEQUENCE</scope>
    <source>
        <strain evidence="1">R33</strain>
    </source>
</reference>
<dbReference type="AlphaFoldDB" id="A0AB39Y7S5"/>